<dbReference type="InterPro" id="IPR016181">
    <property type="entry name" value="Acyl_CoA_acyltransferase"/>
</dbReference>
<dbReference type="OrthoDB" id="1821130at2"/>
<dbReference type="RefSeq" id="WP_147232379.1">
    <property type="nucleotide sequence ID" value="NZ_QNRI01000002.1"/>
</dbReference>
<proteinExistence type="predicted"/>
<dbReference type="InterPro" id="IPR000182">
    <property type="entry name" value="GNAT_dom"/>
</dbReference>
<dbReference type="PROSITE" id="PS51186">
    <property type="entry name" value="GNAT"/>
    <property type="match status" value="1"/>
</dbReference>
<organism evidence="2 3">
    <name type="scientific">Paraliobacillus ryukyuensis</name>
    <dbReference type="NCBI Taxonomy" id="200904"/>
    <lineage>
        <taxon>Bacteria</taxon>
        <taxon>Bacillati</taxon>
        <taxon>Bacillota</taxon>
        <taxon>Bacilli</taxon>
        <taxon>Bacillales</taxon>
        <taxon>Bacillaceae</taxon>
        <taxon>Paraliobacillus</taxon>
    </lineage>
</organism>
<dbReference type="GO" id="GO:0016747">
    <property type="term" value="F:acyltransferase activity, transferring groups other than amino-acyl groups"/>
    <property type="evidence" value="ECO:0007669"/>
    <property type="project" value="InterPro"/>
</dbReference>
<dbReference type="Proteomes" id="UP000252254">
    <property type="component" value="Unassembled WGS sequence"/>
</dbReference>
<protein>
    <submittedName>
        <fullName evidence="2">Acetyltransferase (GNAT) family protein</fullName>
    </submittedName>
</protein>
<keyword evidence="3" id="KW-1185">Reference proteome</keyword>
<reference evidence="2 3" key="1">
    <citation type="submission" date="2018-06" db="EMBL/GenBank/DDBJ databases">
        <title>Genomic Encyclopedia of Type Strains, Phase IV (KMG-IV): sequencing the most valuable type-strain genomes for metagenomic binning, comparative biology and taxonomic classification.</title>
        <authorList>
            <person name="Goeker M."/>
        </authorList>
    </citation>
    <scope>NUCLEOTIDE SEQUENCE [LARGE SCALE GENOMIC DNA]</scope>
    <source>
        <strain evidence="2 3">DSM 15140</strain>
    </source>
</reference>
<keyword evidence="2" id="KW-0808">Transferase</keyword>
<comment type="caution">
    <text evidence="2">The sequence shown here is derived from an EMBL/GenBank/DDBJ whole genome shotgun (WGS) entry which is preliminary data.</text>
</comment>
<dbReference type="STRING" id="200904.GCA_900168775_00298"/>
<feature type="domain" description="N-acetyltransferase" evidence="1">
    <location>
        <begin position="32"/>
        <end position="187"/>
    </location>
</feature>
<dbReference type="AlphaFoldDB" id="A0A366EEW0"/>
<accession>A0A366EEW0</accession>
<name>A0A366EEW0_9BACI</name>
<dbReference type="CDD" id="cd04301">
    <property type="entry name" value="NAT_SF"/>
    <property type="match status" value="1"/>
</dbReference>
<dbReference type="Gene3D" id="3.40.630.30">
    <property type="match status" value="1"/>
</dbReference>
<evidence type="ECO:0000259" key="1">
    <source>
        <dbReference type="PROSITE" id="PS51186"/>
    </source>
</evidence>
<dbReference type="EMBL" id="QNRI01000002">
    <property type="protein sequence ID" value="RBP00260.1"/>
    <property type="molecule type" value="Genomic_DNA"/>
</dbReference>
<gene>
    <name evidence="2" type="ORF">DES48_10220</name>
</gene>
<dbReference type="SUPFAM" id="SSF55729">
    <property type="entry name" value="Acyl-CoA N-acyltransferases (Nat)"/>
    <property type="match status" value="1"/>
</dbReference>
<dbReference type="Pfam" id="PF00583">
    <property type="entry name" value="Acetyltransf_1"/>
    <property type="match status" value="1"/>
</dbReference>
<sequence>MKRRKSKHSNRMLPIVHTQNTTLEGMKALQEIIIRDYQMEEELDWLDVHASVMVDSYAWWTVLHQKPTYTNDTIDLVAVDDTERVVGFITIEMNAAVVKEQSDAGFAWEFGVHRNYRRNGIGKQLIAAVHQRMRTQFMINRSIWYSQDKQAQQFYEKMGMVEIARHWQFSVVPNEQHKSLFKQNKFDCWEIRGSCAVEDFEEVKQTFELIEDDDALNPQLCIGYEWID</sequence>
<evidence type="ECO:0000313" key="2">
    <source>
        <dbReference type="EMBL" id="RBP00260.1"/>
    </source>
</evidence>
<evidence type="ECO:0000313" key="3">
    <source>
        <dbReference type="Proteomes" id="UP000252254"/>
    </source>
</evidence>